<dbReference type="GO" id="GO:0006784">
    <property type="term" value="P:heme A biosynthetic process"/>
    <property type="evidence" value="ECO:0007669"/>
    <property type="project" value="InterPro"/>
</dbReference>
<keyword evidence="2" id="KW-1003">Cell membrane</keyword>
<feature type="transmembrane region" description="Helical" evidence="12">
    <location>
        <begin position="269"/>
        <end position="290"/>
    </location>
</feature>
<comment type="pathway">
    <text evidence="11">Porphyrin-containing compound metabolism.</text>
</comment>
<dbReference type="InterPro" id="IPR003780">
    <property type="entry name" value="COX15/CtaA_fam"/>
</dbReference>
<evidence type="ECO:0000313" key="14">
    <source>
        <dbReference type="Proteomes" id="UP000035054"/>
    </source>
</evidence>
<dbReference type="Pfam" id="PF02628">
    <property type="entry name" value="COX15-CtaA"/>
    <property type="match status" value="2"/>
</dbReference>
<evidence type="ECO:0000256" key="9">
    <source>
        <dbReference type="ARBA" id="ARBA00023136"/>
    </source>
</evidence>
<keyword evidence="3 12" id="KW-0812">Transmembrane</keyword>
<accession>A0A6N3X5T1</accession>
<keyword evidence="5 12" id="KW-1133">Transmembrane helix</keyword>
<reference evidence="13 14" key="1">
    <citation type="submission" date="2015-01" db="EMBL/GenBank/DDBJ databases">
        <title>Lifestyle Evolution in Cyanobacterial Symbionts of Sponges.</title>
        <authorList>
            <person name="Burgsdorf I."/>
            <person name="Slaby B.M."/>
            <person name="Handley K.M."/>
            <person name="Haber M."/>
            <person name="Blom J."/>
            <person name="Marshall C.W."/>
            <person name="Gilbert J.A."/>
            <person name="Hentschel U."/>
            <person name="Steindler L."/>
        </authorList>
    </citation>
    <scope>NUCLEOTIDE SEQUENCE [LARGE SCALE GENOMIC DNA]</scope>
    <source>
        <strain evidence="13">142</strain>
    </source>
</reference>
<dbReference type="AlphaFoldDB" id="A0A6N3X5T1"/>
<dbReference type="EMBL" id="JXUO01000223">
    <property type="protein sequence ID" value="KKZ13584.1"/>
    <property type="molecule type" value="Genomic_DNA"/>
</dbReference>
<feature type="transmembrane region" description="Helical" evidence="12">
    <location>
        <begin position="240"/>
        <end position="263"/>
    </location>
</feature>
<evidence type="ECO:0000256" key="11">
    <source>
        <dbReference type="ARBA" id="ARBA00023444"/>
    </source>
</evidence>
<dbReference type="PANTHER" id="PTHR35457">
    <property type="entry name" value="HEME A SYNTHASE"/>
    <property type="match status" value="1"/>
</dbReference>
<keyword evidence="7" id="KW-0408">Iron</keyword>
<evidence type="ECO:0000256" key="3">
    <source>
        <dbReference type="ARBA" id="ARBA00022692"/>
    </source>
</evidence>
<evidence type="ECO:0000256" key="12">
    <source>
        <dbReference type="SAM" id="Phobius"/>
    </source>
</evidence>
<evidence type="ECO:0000256" key="5">
    <source>
        <dbReference type="ARBA" id="ARBA00022989"/>
    </source>
</evidence>
<evidence type="ECO:0000256" key="7">
    <source>
        <dbReference type="ARBA" id="ARBA00023004"/>
    </source>
</evidence>
<evidence type="ECO:0008006" key="15">
    <source>
        <dbReference type="Google" id="ProtNLM"/>
    </source>
</evidence>
<dbReference type="GO" id="GO:0016491">
    <property type="term" value="F:oxidoreductase activity"/>
    <property type="evidence" value="ECO:0007669"/>
    <property type="project" value="UniProtKB-KW"/>
</dbReference>
<keyword evidence="9 12" id="KW-0472">Membrane</keyword>
<keyword evidence="6" id="KW-0560">Oxidoreductase</keyword>
<dbReference type="GO" id="GO:0046872">
    <property type="term" value="F:metal ion binding"/>
    <property type="evidence" value="ECO:0007669"/>
    <property type="project" value="UniProtKB-KW"/>
</dbReference>
<organism evidence="13 14">
    <name type="scientific">Candidatus Synechococcus spongiarum 142</name>
    <dbReference type="NCBI Taxonomy" id="1608213"/>
    <lineage>
        <taxon>Bacteria</taxon>
        <taxon>Bacillati</taxon>
        <taxon>Cyanobacteriota</taxon>
        <taxon>Cyanophyceae</taxon>
        <taxon>Synechococcales</taxon>
        <taxon>Synechococcaceae</taxon>
        <taxon>Synechococcus</taxon>
    </lineage>
</organism>
<keyword evidence="8" id="KW-0350">Heme biosynthesis</keyword>
<feature type="transmembrane region" description="Helical" evidence="12">
    <location>
        <begin position="169"/>
        <end position="192"/>
    </location>
</feature>
<comment type="caution">
    <text evidence="13">The sequence shown here is derived from an EMBL/GenBank/DDBJ whole genome shotgun (WGS) entry which is preliminary data.</text>
</comment>
<proteinExistence type="predicted"/>
<dbReference type="GO" id="GO:0016020">
    <property type="term" value="C:membrane"/>
    <property type="evidence" value="ECO:0007669"/>
    <property type="project" value="UniProtKB-SubCell"/>
</dbReference>
<evidence type="ECO:0000256" key="4">
    <source>
        <dbReference type="ARBA" id="ARBA00022723"/>
    </source>
</evidence>
<protein>
    <recommendedName>
        <fullName evidence="15">Cytochrome C oxidase assembly protein</fullName>
    </recommendedName>
</protein>
<evidence type="ECO:0000256" key="6">
    <source>
        <dbReference type="ARBA" id="ARBA00023002"/>
    </source>
</evidence>
<gene>
    <name evidence="13" type="ORF">TH68_06665</name>
</gene>
<evidence type="ECO:0000256" key="1">
    <source>
        <dbReference type="ARBA" id="ARBA00004141"/>
    </source>
</evidence>
<evidence type="ECO:0000256" key="8">
    <source>
        <dbReference type="ARBA" id="ARBA00023133"/>
    </source>
</evidence>
<dbReference type="PANTHER" id="PTHR35457:SF1">
    <property type="entry name" value="HEME A SYNTHASE"/>
    <property type="match status" value="1"/>
</dbReference>
<feature type="transmembrane region" description="Helical" evidence="12">
    <location>
        <begin position="124"/>
        <end position="144"/>
    </location>
</feature>
<feature type="transmembrane region" description="Helical" evidence="12">
    <location>
        <begin position="65"/>
        <end position="86"/>
    </location>
</feature>
<keyword evidence="4" id="KW-0479">Metal-binding</keyword>
<comment type="subcellular location">
    <subcellularLocation>
        <location evidence="1">Membrane</location>
        <topology evidence="1">Multi-pass membrane protein</topology>
    </subcellularLocation>
</comment>
<name>A0A6N3X5T1_9SYNE</name>
<dbReference type="InterPro" id="IPR050450">
    <property type="entry name" value="COX15/CtaA_HemeA_synthase"/>
</dbReference>
<evidence type="ECO:0000313" key="13">
    <source>
        <dbReference type="EMBL" id="KKZ13584.1"/>
    </source>
</evidence>
<dbReference type="Proteomes" id="UP000035054">
    <property type="component" value="Unassembled WGS sequence"/>
</dbReference>
<feature type="transmembrane region" description="Helical" evidence="12">
    <location>
        <begin position="212"/>
        <end position="233"/>
    </location>
</feature>
<keyword evidence="10" id="KW-1015">Disulfide bond</keyword>
<sequence length="297" mass="31537">MAAAPLHRLRLLTLSTHLVVALVALVTVGGATRVMEAGLACPDWPLCYGSVLPTAEMTIRVFLEWFHRLDAALVALGLLLLAAFSLEQRQHLPPAVPSLAITALLLVVAQVVLGALTVTQLLRFDIVTAHLATGLLLVALLSLLRQRLRLALQPLLSDLGGTLTGPWRYWPALAALLIYLQCVLGGLLASQWATGRCLHLLQGCHWLMAHRLLAFAALVAIVALPVKAAASAWPYPLQRLAFAAGLLVLLQAGLGVLTLHLSLSQPLVTIGHQLGAALLLSVLTSLAGLLRPLPSSL</sequence>
<evidence type="ECO:0000256" key="2">
    <source>
        <dbReference type="ARBA" id="ARBA00022475"/>
    </source>
</evidence>
<evidence type="ECO:0000256" key="10">
    <source>
        <dbReference type="ARBA" id="ARBA00023157"/>
    </source>
</evidence>
<feature type="transmembrane region" description="Helical" evidence="12">
    <location>
        <begin position="98"/>
        <end position="118"/>
    </location>
</feature>